<dbReference type="GO" id="GO:0140359">
    <property type="term" value="F:ABC-type transporter activity"/>
    <property type="evidence" value="ECO:0007669"/>
    <property type="project" value="InterPro"/>
</dbReference>
<dbReference type="KEGG" id="lak:106179708"/>
<dbReference type="InParanoid" id="A0A1S3K8W5"/>
<dbReference type="AlphaFoldDB" id="A0A1S3K8W5"/>
<dbReference type="InterPro" id="IPR039421">
    <property type="entry name" value="Type_1_exporter"/>
</dbReference>
<dbReference type="InterPro" id="IPR003593">
    <property type="entry name" value="AAA+_ATPase"/>
</dbReference>
<accession>A0A1S3K8W5</accession>
<keyword evidence="8" id="KW-1278">Translocase</keyword>
<feature type="transmembrane region" description="Helical" evidence="12">
    <location>
        <begin position="189"/>
        <end position="211"/>
    </location>
</feature>
<keyword evidence="13" id="KW-0732">Signal</keyword>
<evidence type="ECO:0000256" key="5">
    <source>
        <dbReference type="ARBA" id="ARBA00022737"/>
    </source>
</evidence>
<dbReference type="GeneID" id="106179708"/>
<evidence type="ECO:0000256" key="12">
    <source>
        <dbReference type="SAM" id="Phobius"/>
    </source>
</evidence>
<evidence type="ECO:0000313" key="16">
    <source>
        <dbReference type="Proteomes" id="UP000085678"/>
    </source>
</evidence>
<evidence type="ECO:0000259" key="15">
    <source>
        <dbReference type="PROSITE" id="PS50929"/>
    </source>
</evidence>
<dbReference type="SUPFAM" id="SSF52540">
    <property type="entry name" value="P-loop containing nucleoside triphosphate hydrolases"/>
    <property type="match status" value="1"/>
</dbReference>
<keyword evidence="7" id="KW-0067">ATP-binding</keyword>
<dbReference type="PROSITE" id="PS50929">
    <property type="entry name" value="ABC_TM1F"/>
    <property type="match status" value="1"/>
</dbReference>
<feature type="chain" id="PRO_5010383640" evidence="13">
    <location>
        <begin position="17"/>
        <end position="529"/>
    </location>
</feature>
<evidence type="ECO:0000256" key="4">
    <source>
        <dbReference type="ARBA" id="ARBA00022692"/>
    </source>
</evidence>
<comment type="similarity">
    <text evidence="2">Belongs to the ABC transporter superfamily. ABCB family. Multidrug resistance exporter (TC 3.A.1.201) subfamily.</text>
</comment>
<dbReference type="Gene3D" id="1.20.1560.10">
    <property type="entry name" value="ABC transporter type 1, transmembrane domain"/>
    <property type="match status" value="1"/>
</dbReference>
<evidence type="ECO:0000256" key="9">
    <source>
        <dbReference type="ARBA" id="ARBA00022989"/>
    </source>
</evidence>
<name>A0A1S3K8W5_LINAN</name>
<dbReference type="InterPro" id="IPR003439">
    <property type="entry name" value="ABC_transporter-like_ATP-bd"/>
</dbReference>
<dbReference type="Pfam" id="PF00005">
    <property type="entry name" value="ABC_tran"/>
    <property type="match status" value="1"/>
</dbReference>
<feature type="signal peptide" evidence="13">
    <location>
        <begin position="1"/>
        <end position="16"/>
    </location>
</feature>
<keyword evidence="6" id="KW-0547">Nucleotide-binding</keyword>
<keyword evidence="5" id="KW-0677">Repeat</keyword>
<keyword evidence="4 12" id="KW-0812">Transmembrane</keyword>
<evidence type="ECO:0000256" key="2">
    <source>
        <dbReference type="ARBA" id="ARBA00007577"/>
    </source>
</evidence>
<dbReference type="PANTHER" id="PTHR24221">
    <property type="entry name" value="ATP-BINDING CASSETTE SUB-FAMILY B"/>
    <property type="match status" value="1"/>
</dbReference>
<evidence type="ECO:0000256" key="10">
    <source>
        <dbReference type="ARBA" id="ARBA00023136"/>
    </source>
</evidence>
<keyword evidence="11" id="KW-0325">Glycoprotein</keyword>
<dbReference type="InterPro" id="IPR011527">
    <property type="entry name" value="ABC1_TM_dom"/>
</dbReference>
<evidence type="ECO:0000256" key="1">
    <source>
        <dbReference type="ARBA" id="ARBA00004141"/>
    </source>
</evidence>
<reference evidence="17" key="1">
    <citation type="submission" date="2025-08" db="UniProtKB">
        <authorList>
            <consortium name="RefSeq"/>
        </authorList>
    </citation>
    <scope>IDENTIFICATION</scope>
    <source>
        <tissue evidence="17">Gonads</tissue>
    </source>
</reference>
<dbReference type="FunFam" id="1.20.1560.10:FF:000009">
    <property type="entry name" value="ABC transporter B family member 1"/>
    <property type="match status" value="1"/>
</dbReference>
<dbReference type="Pfam" id="PF00664">
    <property type="entry name" value="ABC_membrane"/>
    <property type="match status" value="1"/>
</dbReference>
<gene>
    <name evidence="17" type="primary">LOC106179708</name>
</gene>
<feature type="domain" description="ABC transporter" evidence="14">
    <location>
        <begin position="284"/>
        <end position="522"/>
    </location>
</feature>
<comment type="subcellular location">
    <subcellularLocation>
        <location evidence="1">Membrane</location>
        <topology evidence="1">Multi-pass membrane protein</topology>
    </subcellularLocation>
</comment>
<dbReference type="OrthoDB" id="6500128at2759"/>
<dbReference type="RefSeq" id="XP_013418889.1">
    <property type="nucleotide sequence ID" value="XM_013563435.2"/>
</dbReference>
<dbReference type="FunFam" id="3.40.50.300:FF:000479">
    <property type="entry name" value="Multidrug resistance protein 1A"/>
    <property type="match status" value="1"/>
</dbReference>
<dbReference type="CDD" id="cd18578">
    <property type="entry name" value="ABC_6TM_Pgp_ABCB1_D2_like"/>
    <property type="match status" value="1"/>
</dbReference>
<keyword evidence="10 12" id="KW-0472">Membrane</keyword>
<evidence type="ECO:0000256" key="7">
    <source>
        <dbReference type="ARBA" id="ARBA00022840"/>
    </source>
</evidence>
<protein>
    <submittedName>
        <fullName evidence="17">Multidrug resistance protein 1A-like</fullName>
    </submittedName>
</protein>
<sequence length="529" mass="57466">MTLFCGLIFAVGLVSATFQTIQGTMFGISGERLTKRLRHMAFESMLRQEIGWFDEPTNQVGALTARLATDASAVNGATGSRLSTMIQSTANMGTAVVMSFIFGWKLTLVIIGFLPIMVAAGLIQMRLLMGHSRGDQVALVEGGKIAIEAIENMRTVAALTKEKHFADKYSGHFVEVYQSGRRNSHVSGVTYAFSQCIIFFAYAAAFSFGAYLVQTGEMEFQNVFRIFGAITFGGMAVGRASGFAPDYSKAKTAAAKLFALFDREPSIDSSCQDGKTVANIAGEVRFQDARFVYPTRPEVKVLRGLNLTLKPGQTLALVGSSGCGKSTTIQLIERFYDPVEGQVTLDGYNTKDLNLQWLRGQLGLVSQEPVLFGTSIAQNIAYGDNSREVPMQAIIEAAKAANIHNFISSLPMGYDTNVGDKGAQLSGGQKQRVAIARALVRNPKILLLDEATSALDTESEKIVQEALDKAQEGRTCIVIAHRLSTIQNADQIAVIHSGRVHEQGTHSELMAMQSMYYKLQMASKKVQKA</sequence>
<dbReference type="InterPro" id="IPR017871">
    <property type="entry name" value="ABC_transporter-like_CS"/>
</dbReference>
<dbReference type="PROSITE" id="PS50893">
    <property type="entry name" value="ABC_TRANSPORTER_2"/>
    <property type="match status" value="1"/>
</dbReference>
<dbReference type="SMART" id="SM00382">
    <property type="entry name" value="AAA"/>
    <property type="match status" value="1"/>
</dbReference>
<dbReference type="Gene3D" id="3.40.50.300">
    <property type="entry name" value="P-loop containing nucleotide triphosphate hydrolases"/>
    <property type="match status" value="1"/>
</dbReference>
<evidence type="ECO:0000256" key="13">
    <source>
        <dbReference type="SAM" id="SignalP"/>
    </source>
</evidence>
<evidence type="ECO:0000256" key="3">
    <source>
        <dbReference type="ARBA" id="ARBA00022448"/>
    </source>
</evidence>
<dbReference type="PROSITE" id="PS00211">
    <property type="entry name" value="ABC_TRANSPORTER_1"/>
    <property type="match status" value="1"/>
</dbReference>
<keyword evidence="3" id="KW-0813">Transport</keyword>
<dbReference type="InterPro" id="IPR036640">
    <property type="entry name" value="ABC1_TM_sf"/>
</dbReference>
<evidence type="ECO:0000313" key="17">
    <source>
        <dbReference type="RefSeq" id="XP_013418889.1"/>
    </source>
</evidence>
<keyword evidence="9 12" id="KW-1133">Transmembrane helix</keyword>
<dbReference type="GO" id="GO:0016324">
    <property type="term" value="C:apical plasma membrane"/>
    <property type="evidence" value="ECO:0007669"/>
    <property type="project" value="TreeGrafter"/>
</dbReference>
<feature type="transmembrane region" description="Helical" evidence="12">
    <location>
        <begin position="223"/>
        <end position="241"/>
    </location>
</feature>
<proteinExistence type="inferred from homology"/>
<dbReference type="STRING" id="7574.A0A1S3K8W5"/>
<dbReference type="InterPro" id="IPR027417">
    <property type="entry name" value="P-loop_NTPase"/>
</dbReference>
<evidence type="ECO:0000259" key="14">
    <source>
        <dbReference type="PROSITE" id="PS50893"/>
    </source>
</evidence>
<feature type="domain" description="ABC transmembrane type-1" evidence="15">
    <location>
        <begin position="1"/>
        <end position="249"/>
    </location>
</feature>
<dbReference type="Proteomes" id="UP000085678">
    <property type="component" value="Unplaced"/>
</dbReference>
<feature type="transmembrane region" description="Helical" evidence="12">
    <location>
        <begin position="101"/>
        <end position="123"/>
    </location>
</feature>
<dbReference type="PANTHER" id="PTHR24221:SF636">
    <property type="entry name" value="BILE SALT EXPORT PUMP"/>
    <property type="match status" value="1"/>
</dbReference>
<dbReference type="GO" id="GO:0005524">
    <property type="term" value="F:ATP binding"/>
    <property type="evidence" value="ECO:0007669"/>
    <property type="project" value="UniProtKB-KW"/>
</dbReference>
<keyword evidence="16" id="KW-1185">Reference proteome</keyword>
<evidence type="ECO:0000256" key="11">
    <source>
        <dbReference type="ARBA" id="ARBA00023180"/>
    </source>
</evidence>
<organism evidence="16 17">
    <name type="scientific">Lingula anatina</name>
    <name type="common">Brachiopod</name>
    <name type="synonym">Lingula unguis</name>
    <dbReference type="NCBI Taxonomy" id="7574"/>
    <lineage>
        <taxon>Eukaryota</taxon>
        <taxon>Metazoa</taxon>
        <taxon>Spiralia</taxon>
        <taxon>Lophotrochozoa</taxon>
        <taxon>Brachiopoda</taxon>
        <taxon>Linguliformea</taxon>
        <taxon>Lingulata</taxon>
        <taxon>Lingulida</taxon>
        <taxon>Linguloidea</taxon>
        <taxon>Lingulidae</taxon>
        <taxon>Lingula</taxon>
    </lineage>
</organism>
<dbReference type="SUPFAM" id="SSF90123">
    <property type="entry name" value="ABC transporter transmembrane region"/>
    <property type="match status" value="1"/>
</dbReference>
<evidence type="ECO:0000256" key="6">
    <source>
        <dbReference type="ARBA" id="ARBA00022741"/>
    </source>
</evidence>
<evidence type="ECO:0000256" key="8">
    <source>
        <dbReference type="ARBA" id="ARBA00022967"/>
    </source>
</evidence>
<dbReference type="GO" id="GO:0016887">
    <property type="term" value="F:ATP hydrolysis activity"/>
    <property type="evidence" value="ECO:0007669"/>
    <property type="project" value="InterPro"/>
</dbReference>
<dbReference type="CDD" id="cd03249">
    <property type="entry name" value="ABC_MTABC3_MDL1_MDL2"/>
    <property type="match status" value="1"/>
</dbReference>